<name>A0AAW9QNM8_9CHRO</name>
<organism evidence="1 2">
    <name type="scientific">Pannus brasiliensis CCIBt3594</name>
    <dbReference type="NCBI Taxonomy" id="1427578"/>
    <lineage>
        <taxon>Bacteria</taxon>
        <taxon>Bacillati</taxon>
        <taxon>Cyanobacteriota</taxon>
        <taxon>Cyanophyceae</taxon>
        <taxon>Oscillatoriophycideae</taxon>
        <taxon>Chroococcales</taxon>
        <taxon>Microcystaceae</taxon>
        <taxon>Pannus</taxon>
    </lineage>
</organism>
<accession>A0AAW9QNM8</accession>
<dbReference type="EMBL" id="JBAFSM010000009">
    <property type="protein sequence ID" value="MEG3436729.1"/>
    <property type="molecule type" value="Genomic_DNA"/>
</dbReference>
<gene>
    <name evidence="1" type="ORF">V0288_06320</name>
</gene>
<comment type="caution">
    <text evidence="1">The sequence shown here is derived from an EMBL/GenBank/DDBJ whole genome shotgun (WGS) entry which is preliminary data.</text>
</comment>
<evidence type="ECO:0000313" key="2">
    <source>
        <dbReference type="Proteomes" id="UP001328733"/>
    </source>
</evidence>
<protein>
    <submittedName>
        <fullName evidence="1">DUF3370 domain-containing protein</fullName>
    </submittedName>
</protein>
<proteinExistence type="predicted"/>
<reference evidence="1 2" key="1">
    <citation type="submission" date="2024-01" db="EMBL/GenBank/DDBJ databases">
        <title>Genomic insights into the taxonomy and metabolism of the cyanobacterium Pannus brasiliensis CCIBt3594.</title>
        <authorList>
            <person name="Machado M."/>
            <person name="Botero N.B."/>
            <person name="Andreote A.P.D."/>
            <person name="Feitosa A.M.T."/>
            <person name="Popin R."/>
            <person name="Sivonen K."/>
            <person name="Fiore M.F."/>
        </authorList>
    </citation>
    <scope>NUCLEOTIDE SEQUENCE [LARGE SCALE GENOMIC DNA]</scope>
    <source>
        <strain evidence="1 2">CCIBt3594</strain>
    </source>
</reference>
<sequence length="440" mass="48397">MLPFLAQVPPPIEILQPAEVRPLTGQLDRVPVFNSNSPELVLNEGILLSTFPNQEKSFPNAHLNYAFRGRFDVFVHHVAKANPADNLRTLYVGVLLHNPTDKPVTVEILQAASYLSQPDAPFVQLEPKIEDSEGKVFAGPGSRVMGDILRGQRQETFPDRIIIPPGESRMLLNVPIPVRELTPPLNGRSTYLRLNSNGLLHAASLALYAPVTPEGEEREPTLEEWQNLLEKGDLATPRDRVPTPTTAAGQIIYGRVAGVALGSLWQARLVDRASLWLNIPETGGSIAYGIATLEGGKLGTEQSQSAPMIARYPDTAYKAHGNYGIEYNLTLPLFNPTSTAKTVTVSLQTPIKQDKMTEGLRFLDPPASAVFFRGTVRVNYLDDSGVQQNRFFHLVQRRGQSGEPLATVTIPPNGWRVVNVDFLYPPDATPPQVLTVRTIE</sequence>
<dbReference type="InterPro" id="IPR021801">
    <property type="entry name" value="DUF3370"/>
</dbReference>
<dbReference type="RefSeq" id="WP_422661920.1">
    <property type="nucleotide sequence ID" value="NZ_JBAFSM010000009.1"/>
</dbReference>
<evidence type="ECO:0000313" key="1">
    <source>
        <dbReference type="EMBL" id="MEG3436729.1"/>
    </source>
</evidence>
<keyword evidence="2" id="KW-1185">Reference proteome</keyword>
<dbReference type="Pfam" id="PF11850">
    <property type="entry name" value="DUF3370"/>
    <property type="match status" value="1"/>
</dbReference>
<dbReference type="Proteomes" id="UP001328733">
    <property type="component" value="Unassembled WGS sequence"/>
</dbReference>
<dbReference type="AlphaFoldDB" id="A0AAW9QNM8"/>